<reference evidence="3 4" key="2">
    <citation type="journal article" date="2008" name="Nature">
        <title>The Phaeodactylum genome reveals the evolutionary history of diatom genomes.</title>
        <authorList>
            <person name="Bowler C."/>
            <person name="Allen A.E."/>
            <person name="Badger J.H."/>
            <person name="Grimwood J."/>
            <person name="Jabbari K."/>
            <person name="Kuo A."/>
            <person name="Maheswari U."/>
            <person name="Martens C."/>
            <person name="Maumus F."/>
            <person name="Otillar R.P."/>
            <person name="Rayko E."/>
            <person name="Salamov A."/>
            <person name="Vandepoele K."/>
            <person name="Beszteri B."/>
            <person name="Gruber A."/>
            <person name="Heijde M."/>
            <person name="Katinka M."/>
            <person name="Mock T."/>
            <person name="Valentin K."/>
            <person name="Verret F."/>
            <person name="Berges J.A."/>
            <person name="Brownlee C."/>
            <person name="Cadoret J.P."/>
            <person name="Chiovitti A."/>
            <person name="Choi C.J."/>
            <person name="Coesel S."/>
            <person name="De Martino A."/>
            <person name="Detter J.C."/>
            <person name="Durkin C."/>
            <person name="Falciatore A."/>
            <person name="Fournet J."/>
            <person name="Haruta M."/>
            <person name="Huysman M.J."/>
            <person name="Jenkins B.D."/>
            <person name="Jiroutova K."/>
            <person name="Jorgensen R.E."/>
            <person name="Joubert Y."/>
            <person name="Kaplan A."/>
            <person name="Kroger N."/>
            <person name="Kroth P.G."/>
            <person name="La Roche J."/>
            <person name="Lindquist E."/>
            <person name="Lommer M."/>
            <person name="Martin-Jezequel V."/>
            <person name="Lopez P.J."/>
            <person name="Lucas S."/>
            <person name="Mangogna M."/>
            <person name="McGinnis K."/>
            <person name="Medlin L.K."/>
            <person name="Montsant A."/>
            <person name="Oudot-Le Secq M.P."/>
            <person name="Napoli C."/>
            <person name="Obornik M."/>
            <person name="Parker M.S."/>
            <person name="Petit J.L."/>
            <person name="Porcel B.M."/>
            <person name="Poulsen N."/>
            <person name="Robison M."/>
            <person name="Rychlewski L."/>
            <person name="Rynearson T.A."/>
            <person name="Schmutz J."/>
            <person name="Shapiro H."/>
            <person name="Siaut M."/>
            <person name="Stanley M."/>
            <person name="Sussman M.R."/>
            <person name="Taylor A.R."/>
            <person name="Vardi A."/>
            <person name="von Dassow P."/>
            <person name="Vyverman W."/>
            <person name="Willis A."/>
            <person name="Wyrwicz L.S."/>
            <person name="Rokhsar D.S."/>
            <person name="Weissenbach J."/>
            <person name="Armbrust E.V."/>
            <person name="Green B.R."/>
            <person name="Van de Peer Y."/>
            <person name="Grigoriev I.V."/>
        </authorList>
    </citation>
    <scope>NUCLEOTIDE SEQUENCE [LARGE SCALE GENOMIC DNA]</scope>
    <source>
        <strain evidence="3 4">CCMP1335</strain>
    </source>
</reference>
<accession>B8C7S0</accession>
<dbReference type="Gene3D" id="3.80.10.10">
    <property type="entry name" value="Ribonuclease Inhibitor"/>
    <property type="match status" value="1"/>
</dbReference>
<dbReference type="EMBL" id="CM000645">
    <property type="protein sequence ID" value="EED90153.1"/>
    <property type="molecule type" value="Genomic_DNA"/>
</dbReference>
<dbReference type="RefSeq" id="XP_002292178.1">
    <property type="nucleotide sequence ID" value="XM_002292142.1"/>
</dbReference>
<dbReference type="InterPro" id="IPR051848">
    <property type="entry name" value="PGIP"/>
</dbReference>
<evidence type="ECO:0000256" key="2">
    <source>
        <dbReference type="SAM" id="MobiDB-lite"/>
    </source>
</evidence>
<comment type="subcellular location">
    <subcellularLocation>
        <location evidence="1">Cell envelope</location>
    </subcellularLocation>
</comment>
<dbReference type="PANTHER" id="PTHR48059:SF30">
    <property type="entry name" value="OS06G0587000 PROTEIN"/>
    <property type="match status" value="1"/>
</dbReference>
<reference evidence="3 4" key="1">
    <citation type="journal article" date="2004" name="Science">
        <title>The genome of the diatom Thalassiosira pseudonana: ecology, evolution, and metabolism.</title>
        <authorList>
            <person name="Armbrust E.V."/>
            <person name="Berges J.A."/>
            <person name="Bowler C."/>
            <person name="Green B.R."/>
            <person name="Martinez D."/>
            <person name="Putnam N.H."/>
            <person name="Zhou S."/>
            <person name="Allen A.E."/>
            <person name="Apt K.E."/>
            <person name="Bechner M."/>
            <person name="Brzezinski M.A."/>
            <person name="Chaal B.K."/>
            <person name="Chiovitti A."/>
            <person name="Davis A.K."/>
            <person name="Demarest M.S."/>
            <person name="Detter J.C."/>
            <person name="Glavina T."/>
            <person name="Goodstein D."/>
            <person name="Hadi M.Z."/>
            <person name="Hellsten U."/>
            <person name="Hildebrand M."/>
            <person name="Jenkins B.D."/>
            <person name="Jurka J."/>
            <person name="Kapitonov V.V."/>
            <person name="Kroger N."/>
            <person name="Lau W.W."/>
            <person name="Lane T.W."/>
            <person name="Larimer F.W."/>
            <person name="Lippmeier J.C."/>
            <person name="Lucas S."/>
            <person name="Medina M."/>
            <person name="Montsant A."/>
            <person name="Obornik M."/>
            <person name="Parker M.S."/>
            <person name="Palenik B."/>
            <person name="Pazour G.J."/>
            <person name="Richardson P.M."/>
            <person name="Rynearson T.A."/>
            <person name="Saito M.A."/>
            <person name="Schwartz D.C."/>
            <person name="Thamatrakoln K."/>
            <person name="Valentin K."/>
            <person name="Vardi A."/>
            <person name="Wilkerson F.P."/>
            <person name="Rokhsar D.S."/>
        </authorList>
    </citation>
    <scope>NUCLEOTIDE SEQUENCE [LARGE SCALE GENOMIC DNA]</scope>
    <source>
        <strain evidence="3 4">CCMP1335</strain>
    </source>
</reference>
<protein>
    <recommendedName>
        <fullName evidence="5">Leucine-rich repeat-containing N-terminal plant-type domain-containing protein</fullName>
    </recommendedName>
</protein>
<organism evidence="3 4">
    <name type="scientific">Thalassiosira pseudonana</name>
    <name type="common">Marine diatom</name>
    <name type="synonym">Cyclotella nana</name>
    <dbReference type="NCBI Taxonomy" id="35128"/>
    <lineage>
        <taxon>Eukaryota</taxon>
        <taxon>Sar</taxon>
        <taxon>Stramenopiles</taxon>
        <taxon>Ochrophyta</taxon>
        <taxon>Bacillariophyta</taxon>
        <taxon>Coscinodiscophyceae</taxon>
        <taxon>Thalassiosirophycidae</taxon>
        <taxon>Thalassiosirales</taxon>
        <taxon>Thalassiosiraceae</taxon>
        <taxon>Thalassiosira</taxon>
    </lineage>
</organism>
<dbReference type="InterPro" id="IPR032675">
    <property type="entry name" value="LRR_dom_sf"/>
</dbReference>
<evidence type="ECO:0008006" key="5">
    <source>
        <dbReference type="Google" id="ProtNLM"/>
    </source>
</evidence>
<dbReference type="HOGENOM" id="CLU_677061_0_0_1"/>
<gene>
    <name evidence="3" type="ORF">THAPSDRAFT_7873</name>
</gene>
<feature type="compositionally biased region" description="Polar residues" evidence="2">
    <location>
        <begin position="1"/>
        <end position="14"/>
    </location>
</feature>
<evidence type="ECO:0000313" key="3">
    <source>
        <dbReference type="EMBL" id="EED90153.1"/>
    </source>
</evidence>
<evidence type="ECO:0000313" key="4">
    <source>
        <dbReference type="Proteomes" id="UP000001449"/>
    </source>
</evidence>
<evidence type="ECO:0000256" key="1">
    <source>
        <dbReference type="ARBA" id="ARBA00004196"/>
    </source>
</evidence>
<sequence length="472" mass="50641">MTPSGHPTVLTSASEPCEPSASREVVVTQQVEAPAPAAGRGASYTKRDAMKAGKNGDAADGYSPDELTRASRHPPLDTGTTPSPPSSRPGAYSVENGNVERQSSVGADDFAAAVFWIPGDNIFTPSDTHITTDEEQQQVDEWQNDTNVPIATDVDLPSSVGIAVVDALTAEVLHGDDEENIDATLNDAMRGQGIKHSSLKMGSLALIAVLSICCAVAFPTAKLVSSKKDAKAVAPPQPQEVDADGSVKAQQLQFVRELALTMSSEEDLNDHDSPQYLALEFLVSHHEVVATDLSSVSFKRPPQAEYMIAERYMMSVLYYALGGSEWTRTDDFVTFTFTCDWSDMVECNEGLRVSGLFFGEFSVLATEMNTCLWFKDPSTVILTLSSLSPDNNNLRGSIPSEIKYFRNLKHLSFEGNPGLVGTVPQGIATMSSLENMSLQGTSVTGSIDFLCKESGGAELDADLGEVECECCI</sequence>
<dbReference type="AlphaFoldDB" id="B8C7S0"/>
<feature type="region of interest" description="Disordered" evidence="2">
    <location>
        <begin position="1"/>
        <end position="94"/>
    </location>
</feature>
<dbReference type="KEGG" id="tps:THAPSDRAFT_7873"/>
<dbReference type="PANTHER" id="PTHR48059">
    <property type="entry name" value="POLYGALACTURONASE INHIBITOR 1"/>
    <property type="match status" value="1"/>
</dbReference>
<dbReference type="SUPFAM" id="SSF52047">
    <property type="entry name" value="RNI-like"/>
    <property type="match status" value="1"/>
</dbReference>
<dbReference type="Proteomes" id="UP000001449">
    <property type="component" value="Chromosome 9"/>
</dbReference>
<dbReference type="InParanoid" id="B8C7S0"/>
<keyword evidence="4" id="KW-1185">Reference proteome</keyword>
<dbReference type="GO" id="GO:0038023">
    <property type="term" value="F:signaling receptor activity"/>
    <property type="evidence" value="ECO:0000318"/>
    <property type="project" value="GO_Central"/>
</dbReference>
<name>B8C7S0_THAPS</name>
<dbReference type="PaxDb" id="35128-Thaps7873"/>
<dbReference type="GO" id="GO:0005886">
    <property type="term" value="C:plasma membrane"/>
    <property type="evidence" value="ECO:0000318"/>
    <property type="project" value="GO_Central"/>
</dbReference>
<dbReference type="GeneID" id="7449265"/>
<proteinExistence type="predicted"/>